<proteinExistence type="predicted"/>
<dbReference type="EMBL" id="JBAKIA010000005">
    <property type="protein sequence ID" value="MEJ8474464.1"/>
    <property type="molecule type" value="Genomic_DNA"/>
</dbReference>
<keyword evidence="2" id="KW-1185">Reference proteome</keyword>
<dbReference type="InterPro" id="IPR036626">
    <property type="entry name" value="GpW_sf"/>
</dbReference>
<sequence length="88" mass="9633">MSISPLTKIGADQVDINRPCDVALALRKVQLAVVSGDKSETIELGGERVTYTKSNASGLADLIRHYEGLCRKLNGRAGRRGARPVRWR</sequence>
<accession>A0ABU8TJZ1</accession>
<dbReference type="RefSeq" id="WP_340274210.1">
    <property type="nucleotide sequence ID" value="NZ_JBAKIA010000005.1"/>
</dbReference>
<evidence type="ECO:0000313" key="2">
    <source>
        <dbReference type="Proteomes" id="UP001385499"/>
    </source>
</evidence>
<evidence type="ECO:0008006" key="3">
    <source>
        <dbReference type="Google" id="ProtNLM"/>
    </source>
</evidence>
<reference evidence="1 2" key="1">
    <citation type="submission" date="2024-02" db="EMBL/GenBank/DDBJ databases">
        <title>Roseibium algae sp. nov., isolated from marine alga (Grateloupia sp.), showing potential in myo-inositol conversion.</title>
        <authorList>
            <person name="Wang Y."/>
        </authorList>
    </citation>
    <scope>NUCLEOTIDE SEQUENCE [LARGE SCALE GENOMIC DNA]</scope>
    <source>
        <strain evidence="1 2">H3510</strain>
    </source>
</reference>
<dbReference type="Proteomes" id="UP001385499">
    <property type="component" value="Unassembled WGS sequence"/>
</dbReference>
<organism evidence="1 2">
    <name type="scientific">Roseibium algae</name>
    <dbReference type="NCBI Taxonomy" id="3123038"/>
    <lineage>
        <taxon>Bacteria</taxon>
        <taxon>Pseudomonadati</taxon>
        <taxon>Pseudomonadota</taxon>
        <taxon>Alphaproteobacteria</taxon>
        <taxon>Hyphomicrobiales</taxon>
        <taxon>Stappiaceae</taxon>
        <taxon>Roseibium</taxon>
    </lineage>
</organism>
<dbReference type="SUPFAM" id="SSF64210">
    <property type="entry name" value="Head-to-tail joining protein W, gpW"/>
    <property type="match status" value="1"/>
</dbReference>
<gene>
    <name evidence="1" type="ORF">V6575_10220</name>
</gene>
<evidence type="ECO:0000313" key="1">
    <source>
        <dbReference type="EMBL" id="MEJ8474464.1"/>
    </source>
</evidence>
<protein>
    <recommendedName>
        <fullName evidence="3">GpW protein</fullName>
    </recommendedName>
</protein>
<name>A0ABU8TJZ1_9HYPH</name>
<comment type="caution">
    <text evidence="1">The sequence shown here is derived from an EMBL/GenBank/DDBJ whole genome shotgun (WGS) entry which is preliminary data.</text>
</comment>